<dbReference type="AlphaFoldDB" id="A0A482YBZ9"/>
<dbReference type="GO" id="GO:0016757">
    <property type="term" value="F:glycosyltransferase activity"/>
    <property type="evidence" value="ECO:0007669"/>
    <property type="project" value="TreeGrafter"/>
</dbReference>
<dbReference type="PANTHER" id="PTHR12526:SF636">
    <property type="entry name" value="BLL3647 PROTEIN"/>
    <property type="match status" value="1"/>
</dbReference>
<protein>
    <submittedName>
        <fullName evidence="1">Glycosyltransferase involved in cell wall biosynthesis</fullName>
    </submittedName>
</protein>
<gene>
    <name evidence="1" type="ORF">BDK88_2152</name>
</gene>
<dbReference type="OrthoDB" id="132546at2157"/>
<sequence length="383" mass="43491">MSNRTVLFLFQQVKCGRNKSQYQRAQYACQHYETHFITRRGICSELEDDAATVHTAGETTFMRFVLPIWMIYTALKIVRSHDVAYTHTDYSPQALLAGYCLHLAGLPWVADIFDSPHFGIDLEGMPQSPGRVIARIYNNGLLAITRRTLKHANLVVIALAPGILSSYDINPDRDNVLYTTNGTDVDYTSRQIVQWDDHTTDDLVTLAYIGPIREQRGLQQVLDAISQLDRDDIELRLVGPLRQQNDDWLSNIRNQRHDVTVLGRVPHPDALKEISNADICLCPLTDSIENYQYSYPVKVFEYMAAGKPIIATELDGVSQIVTDQESAILVPPDNSDEWATAIEDLADTPTRRELLGETAREEVKQYDWGRINDKIWEAIEVEI</sequence>
<accession>A0A482YBZ9</accession>
<dbReference type="PANTHER" id="PTHR12526">
    <property type="entry name" value="GLYCOSYLTRANSFERASE"/>
    <property type="match status" value="1"/>
</dbReference>
<dbReference type="RefSeq" id="WP_130500346.1">
    <property type="nucleotide sequence ID" value="NZ_SHMP01000004.1"/>
</dbReference>
<dbReference type="Proteomes" id="UP000291097">
    <property type="component" value="Unassembled WGS sequence"/>
</dbReference>
<dbReference type="Gene3D" id="3.40.50.2000">
    <property type="entry name" value="Glycogen Phosphorylase B"/>
    <property type="match status" value="2"/>
</dbReference>
<dbReference type="SUPFAM" id="SSF53756">
    <property type="entry name" value="UDP-Glycosyltransferase/glycogen phosphorylase"/>
    <property type="match status" value="1"/>
</dbReference>
<organism evidence="1 2">
    <name type="scientific">Natrinema hispanicum</name>
    <dbReference type="NCBI Taxonomy" id="392421"/>
    <lineage>
        <taxon>Archaea</taxon>
        <taxon>Methanobacteriati</taxon>
        <taxon>Methanobacteriota</taxon>
        <taxon>Stenosarchaea group</taxon>
        <taxon>Halobacteria</taxon>
        <taxon>Halobacteriales</taxon>
        <taxon>Natrialbaceae</taxon>
        <taxon>Natrinema</taxon>
    </lineage>
</organism>
<evidence type="ECO:0000313" key="2">
    <source>
        <dbReference type="Proteomes" id="UP000291097"/>
    </source>
</evidence>
<reference evidence="1 2" key="1">
    <citation type="submission" date="2019-02" db="EMBL/GenBank/DDBJ databases">
        <title>Genomic Encyclopedia of Archaeal and Bacterial Type Strains, Phase II (KMG-II): from individual species to whole genera.</title>
        <authorList>
            <person name="Goeker M."/>
        </authorList>
    </citation>
    <scope>NUCLEOTIDE SEQUENCE [LARGE SCALE GENOMIC DNA]</scope>
    <source>
        <strain evidence="1 2">DSM 18328</strain>
    </source>
</reference>
<name>A0A482YBZ9_9EURY</name>
<dbReference type="EMBL" id="SHMP01000004">
    <property type="protein sequence ID" value="RZV10938.1"/>
    <property type="molecule type" value="Genomic_DNA"/>
</dbReference>
<evidence type="ECO:0000313" key="1">
    <source>
        <dbReference type="EMBL" id="RZV10938.1"/>
    </source>
</evidence>
<dbReference type="Pfam" id="PF13692">
    <property type="entry name" value="Glyco_trans_1_4"/>
    <property type="match status" value="1"/>
</dbReference>
<keyword evidence="1" id="KW-0808">Transferase</keyword>
<comment type="caution">
    <text evidence="1">The sequence shown here is derived from an EMBL/GenBank/DDBJ whole genome shotgun (WGS) entry which is preliminary data.</text>
</comment>
<proteinExistence type="predicted"/>